<dbReference type="STRING" id="2010991.A0A3M2SQ38"/>
<dbReference type="PANTHER" id="PTHR38111">
    <property type="entry name" value="ZN(2)-C6 FUNGAL-TYPE DOMAIN-CONTAINING PROTEIN-RELATED"/>
    <property type="match status" value="1"/>
</dbReference>
<dbReference type="CDD" id="cd00067">
    <property type="entry name" value="GAL4"/>
    <property type="match status" value="1"/>
</dbReference>
<evidence type="ECO:0000259" key="2">
    <source>
        <dbReference type="PROSITE" id="PS50048"/>
    </source>
</evidence>
<proteinExistence type="predicted"/>
<keyword evidence="4" id="KW-1185">Reference proteome</keyword>
<dbReference type="GO" id="GO:0000981">
    <property type="term" value="F:DNA-binding transcription factor activity, RNA polymerase II-specific"/>
    <property type="evidence" value="ECO:0007669"/>
    <property type="project" value="InterPro"/>
</dbReference>
<evidence type="ECO:0000256" key="1">
    <source>
        <dbReference type="ARBA" id="ARBA00023242"/>
    </source>
</evidence>
<dbReference type="Proteomes" id="UP000277212">
    <property type="component" value="Unassembled WGS sequence"/>
</dbReference>
<dbReference type="PROSITE" id="PS50048">
    <property type="entry name" value="ZN2_CY6_FUNGAL_2"/>
    <property type="match status" value="1"/>
</dbReference>
<reference evidence="3 4" key="1">
    <citation type="submission" date="2017-06" db="EMBL/GenBank/DDBJ databases">
        <title>Comparative genomic analysis of Ambrosia Fusariam Clade fungi.</title>
        <authorList>
            <person name="Stajich J.E."/>
            <person name="Carrillo J."/>
            <person name="Kijimoto T."/>
            <person name="Eskalen A."/>
            <person name="O'Donnell K."/>
            <person name="Kasson M."/>
        </authorList>
    </citation>
    <scope>NUCLEOTIDE SEQUENCE [LARGE SCALE GENOMIC DNA]</scope>
    <source>
        <strain evidence="3">UCR3666</strain>
    </source>
</reference>
<dbReference type="InterPro" id="IPR036864">
    <property type="entry name" value="Zn2-C6_fun-type_DNA-bd_sf"/>
</dbReference>
<dbReference type="InterPro" id="IPR001138">
    <property type="entry name" value="Zn2Cys6_DnaBD"/>
</dbReference>
<sequence>MPGVAHVKRCDQCRQSKKKCDQVEPICGRCERLGLRCGGAVVNRFKFIPEKFERTPNNALIPRNNREKCEKMKAGLVVIQPPPSESMRVAKGFISVLESPTISYDLNLLGNFFKTLPQRLDSSSALRTSVGALTDMYRSTRGQGDSTLALRHQGIAMKDIRAALQNPAESHTPNTVLAIYVVMMSQYLLYEIDLPSVPHLQVMAYLLDDAMKKGWIKDFDKDMLLCFYFGIMWEAMANHEMTLDPQFLESLAPYISPIPEGSTEQDLDRSPGLYSLGRMPRWLSNPILYHKQISEAYDMYYALIPTLRKGLSTAQAAREAPNAPFEARKTLSRVLVQHSMITVVCALLNKAARRVDDRGGKLLPHMTDFCNDIILMAKLSVEFKPIASATMPETIIDVWGIMDPGPEKDALEAALWEYCGQTTPKWLARAEKLAWCMEEQYLLSLEVAKLKI</sequence>
<dbReference type="SUPFAM" id="SSF57701">
    <property type="entry name" value="Zn2/Cys6 DNA-binding domain"/>
    <property type="match status" value="1"/>
</dbReference>
<feature type="domain" description="Zn(2)-C6 fungal-type" evidence="2">
    <location>
        <begin position="9"/>
        <end position="37"/>
    </location>
</feature>
<accession>A0A3M2SQ38</accession>
<gene>
    <name evidence="3" type="ORF">CDV36_000654</name>
</gene>
<dbReference type="PANTHER" id="PTHR38111:SF11">
    <property type="entry name" value="TRANSCRIPTION FACTOR DOMAIN-CONTAINING PROTEIN-RELATED"/>
    <property type="match status" value="1"/>
</dbReference>
<dbReference type="EMBL" id="NKUJ01000006">
    <property type="protein sequence ID" value="RMJ19671.1"/>
    <property type="molecule type" value="Genomic_DNA"/>
</dbReference>
<evidence type="ECO:0000313" key="3">
    <source>
        <dbReference type="EMBL" id="RMJ19671.1"/>
    </source>
</evidence>
<dbReference type="SMART" id="SM00066">
    <property type="entry name" value="GAL4"/>
    <property type="match status" value="1"/>
</dbReference>
<dbReference type="GO" id="GO:0008270">
    <property type="term" value="F:zinc ion binding"/>
    <property type="evidence" value="ECO:0007669"/>
    <property type="project" value="InterPro"/>
</dbReference>
<name>A0A3M2SQ38_9HYPO</name>
<evidence type="ECO:0000313" key="4">
    <source>
        <dbReference type="Proteomes" id="UP000277212"/>
    </source>
</evidence>
<dbReference type="OrthoDB" id="2328572at2759"/>
<comment type="caution">
    <text evidence="3">The sequence shown here is derived from an EMBL/GenBank/DDBJ whole genome shotgun (WGS) entry which is preliminary data.</text>
</comment>
<dbReference type="AlphaFoldDB" id="A0A3M2SQ38"/>
<keyword evidence="1" id="KW-0539">Nucleus</keyword>
<organism evidence="3 4">
    <name type="scientific">Fusarium kuroshium</name>
    <dbReference type="NCBI Taxonomy" id="2010991"/>
    <lineage>
        <taxon>Eukaryota</taxon>
        <taxon>Fungi</taxon>
        <taxon>Dikarya</taxon>
        <taxon>Ascomycota</taxon>
        <taxon>Pezizomycotina</taxon>
        <taxon>Sordariomycetes</taxon>
        <taxon>Hypocreomycetidae</taxon>
        <taxon>Hypocreales</taxon>
        <taxon>Nectriaceae</taxon>
        <taxon>Fusarium</taxon>
        <taxon>Fusarium solani species complex</taxon>
    </lineage>
</organism>
<dbReference type="InterPro" id="IPR053178">
    <property type="entry name" value="Osmoadaptation_assoc"/>
</dbReference>
<protein>
    <recommendedName>
        <fullName evidence="2">Zn(2)-C6 fungal-type domain-containing protein</fullName>
    </recommendedName>
</protein>
<dbReference type="Gene3D" id="4.10.240.10">
    <property type="entry name" value="Zn(2)-C6 fungal-type DNA-binding domain"/>
    <property type="match status" value="1"/>
</dbReference>
<dbReference type="Pfam" id="PF00172">
    <property type="entry name" value="Zn_clus"/>
    <property type="match status" value="1"/>
</dbReference>